<keyword evidence="2" id="KW-1185">Reference proteome</keyword>
<organism evidence="1 2">
    <name type="scientific">Vibrio agarilyticus</name>
    <dbReference type="NCBI Taxonomy" id="2726741"/>
    <lineage>
        <taxon>Bacteria</taxon>
        <taxon>Pseudomonadati</taxon>
        <taxon>Pseudomonadota</taxon>
        <taxon>Gammaproteobacteria</taxon>
        <taxon>Vibrionales</taxon>
        <taxon>Vibrionaceae</taxon>
        <taxon>Vibrio</taxon>
    </lineage>
</organism>
<gene>
    <name evidence="1" type="ORF">HGP28_09875</name>
</gene>
<dbReference type="RefSeq" id="WP_168836291.1">
    <property type="nucleotide sequence ID" value="NZ_JABAIK010000008.1"/>
</dbReference>
<dbReference type="Gene3D" id="3.40.50.300">
    <property type="entry name" value="P-loop containing nucleotide triphosphate hydrolases"/>
    <property type="match status" value="1"/>
</dbReference>
<dbReference type="SUPFAM" id="SSF52540">
    <property type="entry name" value="P-loop containing nucleoside triphosphate hydrolases"/>
    <property type="match status" value="1"/>
</dbReference>
<protein>
    <submittedName>
        <fullName evidence="1">Uncharacterized protein</fullName>
    </submittedName>
</protein>
<evidence type="ECO:0000313" key="2">
    <source>
        <dbReference type="Proteomes" id="UP000535589"/>
    </source>
</evidence>
<dbReference type="Proteomes" id="UP000535589">
    <property type="component" value="Unassembled WGS sequence"/>
</dbReference>
<dbReference type="AlphaFoldDB" id="A0A7X8TS24"/>
<proteinExistence type="predicted"/>
<evidence type="ECO:0000313" key="1">
    <source>
        <dbReference type="EMBL" id="NLS13198.1"/>
    </source>
</evidence>
<accession>A0A7X8TS24</accession>
<sequence>MYVSTKLNFKLDEIIKSFEVALRSYLGAYLEPKFSSELEFKQYLEQLKSKQSSSSIVLSTRFESIIKSFISDHENIYSLFQSTSNQSEVEGYDVPYVSQLINLIVLFFKELEELRSVTDNYTTIEEFLYKCSLYHRVRNDLSHPGSKKILKIEASEVLKLITKFLKSLESKHFWYVSKSDLETQIEAYYKEEKNKLLKFDNLKNINVPHQKTLCRESELKTLHEHLIGENEYSRVSGSTVIYGYGGVGKTALVIDFIYEILQKMQEEKFNSLYEFIFFFSSKEEVLTTEKTTGEFYIDKIHVDIHSFEEIFNQILSLLSFTDLTQLQKCNLKGLIVIDNIENLKEEDKDNIFSFMKQIPRNIQFIVTSRNEERTEEKIHLSEFKDFSKGKDFINSYIESNDLNLQIIDEDIKLLLDATKGNTLLLVQSLRSLHDKSTTIQEISSDLNNYESSSFDKVASFMYKNTFDSAIKYLESKGLTPNNVILLATLYKEKIDLYALSQLTNIGLNDVRFMANYLTSKLIFNKTHDFYSVNEFASRFIFISLMPNKREKIKLEENIFNYKKELDIKLSALNEQMKSNIKINRIISDWKPNNYVDKIVIAQVFQMFNEFTGAIYKKDSITLTKLFSEYEKHEYITKHPYVRFQKARILNKLLMKRFYGDKTKEERILEIKRCYEDTLESINTSYSYIKHTESHIAVLMFFGFFLKRDLHDNPKAIRYLEDAMELQTNKLDKKYYLVPNELTYLYAKMYKETNDSYYLDEYNYVYDRIINSNVESIDSSLFNVSKFKLQQSQLKASDLDR</sequence>
<comment type="caution">
    <text evidence="1">The sequence shown here is derived from an EMBL/GenBank/DDBJ whole genome shotgun (WGS) entry which is preliminary data.</text>
</comment>
<dbReference type="InterPro" id="IPR027417">
    <property type="entry name" value="P-loop_NTPase"/>
</dbReference>
<name>A0A7X8TS24_9VIBR</name>
<dbReference type="EMBL" id="JABAIK010000008">
    <property type="protein sequence ID" value="NLS13198.1"/>
    <property type="molecule type" value="Genomic_DNA"/>
</dbReference>
<reference evidence="1 2" key="1">
    <citation type="submission" date="2020-04" db="EMBL/GenBank/DDBJ databases">
        <title>Vibrio sp. SM6, a novel species isolated from seawater.</title>
        <authorList>
            <person name="Wang X."/>
        </authorList>
    </citation>
    <scope>NUCLEOTIDE SEQUENCE [LARGE SCALE GENOMIC DNA]</scope>
    <source>
        <strain evidence="1 2">SM6</strain>
    </source>
</reference>